<gene>
    <name evidence="6" type="ORF">TRIP_D440227</name>
</gene>
<proteinExistence type="inferred from homology"/>
<dbReference type="PANTHER" id="PTHR10429">
    <property type="entry name" value="DNA-3-METHYLADENINE GLYCOSYLASE"/>
    <property type="match status" value="1"/>
</dbReference>
<keyword evidence="4 5" id="KW-0234">DNA repair</keyword>
<evidence type="ECO:0000256" key="4">
    <source>
        <dbReference type="ARBA" id="ARBA00023204"/>
    </source>
</evidence>
<dbReference type="GO" id="GO:0003905">
    <property type="term" value="F:alkylbase DNA N-glycosylase activity"/>
    <property type="evidence" value="ECO:0007669"/>
    <property type="project" value="InterPro"/>
</dbReference>
<organism evidence="6">
    <name type="scientific">uncultured Paludibacter sp</name>
    <dbReference type="NCBI Taxonomy" id="497635"/>
    <lineage>
        <taxon>Bacteria</taxon>
        <taxon>Pseudomonadati</taxon>
        <taxon>Bacteroidota</taxon>
        <taxon>Bacteroidia</taxon>
        <taxon>Bacteroidales</taxon>
        <taxon>Paludibacteraceae</taxon>
        <taxon>Paludibacter</taxon>
        <taxon>environmental samples</taxon>
    </lineage>
</organism>
<dbReference type="Pfam" id="PF02245">
    <property type="entry name" value="Pur_DNA_glyco"/>
    <property type="match status" value="2"/>
</dbReference>
<evidence type="ECO:0000256" key="1">
    <source>
        <dbReference type="ARBA" id="ARBA00009232"/>
    </source>
</evidence>
<dbReference type="Gene3D" id="3.10.300.10">
    <property type="entry name" value="Methylpurine-DNA glycosylase (MPG)"/>
    <property type="match status" value="2"/>
</dbReference>
<dbReference type="AlphaFoldDB" id="A0A653AJH4"/>
<dbReference type="NCBIfam" id="TIGR00567">
    <property type="entry name" value="3mg"/>
    <property type="match status" value="1"/>
</dbReference>
<dbReference type="InterPro" id="IPR011034">
    <property type="entry name" value="Formyl_transferase-like_C_sf"/>
</dbReference>
<evidence type="ECO:0000313" key="6">
    <source>
        <dbReference type="EMBL" id="VBB48209.1"/>
    </source>
</evidence>
<keyword evidence="2 5" id="KW-0227">DNA damage</keyword>
<comment type="similarity">
    <text evidence="1 5">Belongs to the DNA glycosylase MPG family.</text>
</comment>
<dbReference type="GO" id="GO:0003677">
    <property type="term" value="F:DNA binding"/>
    <property type="evidence" value="ECO:0007669"/>
    <property type="project" value="InterPro"/>
</dbReference>
<dbReference type="EC" id="3.2.2.-" evidence="5"/>
<keyword evidence="3 5" id="KW-0378">Hydrolase</keyword>
<dbReference type="EMBL" id="UPXZ01000039">
    <property type="protein sequence ID" value="VBB48209.1"/>
    <property type="molecule type" value="Genomic_DNA"/>
</dbReference>
<dbReference type="InterPro" id="IPR003180">
    <property type="entry name" value="MPG"/>
</dbReference>
<dbReference type="CDD" id="cd00540">
    <property type="entry name" value="AAG"/>
    <property type="match status" value="1"/>
</dbReference>
<dbReference type="HAMAP" id="MF_00527">
    <property type="entry name" value="3MGH"/>
    <property type="match status" value="1"/>
</dbReference>
<accession>A0A653AJH4</accession>
<reference evidence="6" key="1">
    <citation type="submission" date="2018-07" db="EMBL/GenBank/DDBJ databases">
        <authorList>
            <consortium name="Genoscope - CEA"/>
            <person name="William W."/>
        </authorList>
    </citation>
    <scope>NUCLEOTIDE SEQUENCE</scope>
    <source>
        <strain evidence="6">IK1</strain>
    </source>
</reference>
<dbReference type="SUPFAM" id="SSF50486">
    <property type="entry name" value="FMT C-terminal domain-like"/>
    <property type="match status" value="1"/>
</dbReference>
<keyword evidence="6" id="KW-0326">Glycosidase</keyword>
<dbReference type="PANTHER" id="PTHR10429:SF0">
    <property type="entry name" value="DNA-3-METHYLADENINE GLYCOSYLASE"/>
    <property type="match status" value="1"/>
</dbReference>
<sequence>MKKIGKDFYRQDAVSVAQQLLGKTLVRVFEDGIEKRYPITITEAYLGGDDLACHASKGCTPRTKVMFGEGGHIYVYLIYGMYWMLNVVTGEENHPQAVLICGIGDIKGSGRVGRELKMDKSFYGEDLLTSDRIWIEDTNKTADFKAIRRVGVDYAGEWKDKLWRFETSS</sequence>
<dbReference type="GO" id="GO:0006284">
    <property type="term" value="P:base-excision repair"/>
    <property type="evidence" value="ECO:0007669"/>
    <property type="project" value="InterPro"/>
</dbReference>
<protein>
    <recommendedName>
        <fullName evidence="5">Putative 3-methyladenine DNA glycosylase</fullName>
        <ecNumber evidence="5">3.2.2.-</ecNumber>
    </recommendedName>
</protein>
<name>A0A653AJH4_9BACT</name>
<evidence type="ECO:0000256" key="3">
    <source>
        <dbReference type="ARBA" id="ARBA00022801"/>
    </source>
</evidence>
<evidence type="ECO:0000256" key="2">
    <source>
        <dbReference type="ARBA" id="ARBA00022763"/>
    </source>
</evidence>
<dbReference type="InterPro" id="IPR036995">
    <property type="entry name" value="MPG_sf"/>
</dbReference>
<evidence type="ECO:0000256" key="5">
    <source>
        <dbReference type="HAMAP-Rule" id="MF_00527"/>
    </source>
</evidence>